<evidence type="ECO:0000256" key="2">
    <source>
        <dbReference type="ARBA" id="ARBA00023015"/>
    </source>
</evidence>
<dbReference type="NCBIfam" id="NF007228">
    <property type="entry name" value="PRK09646.1"/>
    <property type="match status" value="1"/>
</dbReference>
<keyword evidence="4 6" id="KW-0238">DNA-binding</keyword>
<evidence type="ECO:0000256" key="4">
    <source>
        <dbReference type="ARBA" id="ARBA00023125"/>
    </source>
</evidence>
<accession>A0ABS9IW21</accession>
<dbReference type="Pfam" id="PF04542">
    <property type="entry name" value="Sigma70_r2"/>
    <property type="match status" value="1"/>
</dbReference>
<dbReference type="InterPro" id="IPR014284">
    <property type="entry name" value="RNA_pol_sigma-70_dom"/>
</dbReference>
<dbReference type="EMBL" id="JAKKOR010000011">
    <property type="protein sequence ID" value="MCF8589770.1"/>
    <property type="molecule type" value="Genomic_DNA"/>
</dbReference>
<dbReference type="InterPro" id="IPR039425">
    <property type="entry name" value="RNA_pol_sigma-70-like"/>
</dbReference>
<evidence type="ECO:0000259" key="8">
    <source>
        <dbReference type="Pfam" id="PF08281"/>
    </source>
</evidence>
<dbReference type="SUPFAM" id="SSF88659">
    <property type="entry name" value="Sigma3 and sigma4 domains of RNA polymerase sigma factors"/>
    <property type="match status" value="1"/>
</dbReference>
<dbReference type="NCBIfam" id="TIGR02937">
    <property type="entry name" value="sigma70-ECF"/>
    <property type="match status" value="1"/>
</dbReference>
<feature type="domain" description="RNA polymerase sigma factor 70 region 4 type 2" evidence="8">
    <location>
        <begin position="137"/>
        <end position="189"/>
    </location>
</feature>
<dbReference type="InterPro" id="IPR007627">
    <property type="entry name" value="RNA_pol_sigma70_r2"/>
</dbReference>
<dbReference type="InterPro" id="IPR000838">
    <property type="entry name" value="RNA_pol_sigma70_ECF_CS"/>
</dbReference>
<organism evidence="9 10">
    <name type="scientific">Gordonia liuliyuniae</name>
    <dbReference type="NCBI Taxonomy" id="2911517"/>
    <lineage>
        <taxon>Bacteria</taxon>
        <taxon>Bacillati</taxon>
        <taxon>Actinomycetota</taxon>
        <taxon>Actinomycetes</taxon>
        <taxon>Mycobacteriales</taxon>
        <taxon>Gordoniaceae</taxon>
        <taxon>Gordonia</taxon>
    </lineage>
</organism>
<evidence type="ECO:0000256" key="3">
    <source>
        <dbReference type="ARBA" id="ARBA00023082"/>
    </source>
</evidence>
<reference evidence="9 10" key="1">
    <citation type="submission" date="2022-01" db="EMBL/GenBank/DDBJ databases">
        <authorList>
            <person name="Huang Y."/>
        </authorList>
    </citation>
    <scope>NUCLEOTIDE SEQUENCE [LARGE SCALE GENOMIC DNA]</scope>
    <source>
        <strain evidence="9 10">HY366</strain>
    </source>
</reference>
<keyword evidence="3 6" id="KW-0731">Sigma factor</keyword>
<keyword evidence="2 6" id="KW-0805">Transcription regulation</keyword>
<dbReference type="InterPro" id="IPR036388">
    <property type="entry name" value="WH-like_DNA-bd_sf"/>
</dbReference>
<evidence type="ECO:0000313" key="10">
    <source>
        <dbReference type="Proteomes" id="UP001200110"/>
    </source>
</evidence>
<dbReference type="PANTHER" id="PTHR43133">
    <property type="entry name" value="RNA POLYMERASE ECF-TYPE SIGMA FACTO"/>
    <property type="match status" value="1"/>
</dbReference>
<feature type="domain" description="RNA polymerase sigma-70 region 2" evidence="7">
    <location>
        <begin position="38"/>
        <end position="105"/>
    </location>
</feature>
<evidence type="ECO:0000259" key="7">
    <source>
        <dbReference type="Pfam" id="PF04542"/>
    </source>
</evidence>
<dbReference type="PANTHER" id="PTHR43133:SF66">
    <property type="entry name" value="ECF RNA POLYMERASE SIGMA FACTOR SIGK"/>
    <property type="match status" value="1"/>
</dbReference>
<dbReference type="Proteomes" id="UP001200110">
    <property type="component" value="Unassembled WGS sequence"/>
</dbReference>
<evidence type="ECO:0000313" key="9">
    <source>
        <dbReference type="EMBL" id="MCF8589770.1"/>
    </source>
</evidence>
<sequence length="196" mass="21984">MSDETWRPAVTRSAATDTGLDALIEATAAGEMDAFAELYDQTSARIYGMVLRVLRDPGYSEEVTQEVYLQVWRGAEKYRRTDGSPIAWLLAIAHRRAVDRVRSESSASRRESYYGAKQLVELGDEVGDTVQMREQGRRVRRCLGGLSELQSQAIGLAYYQGLSYREVSEALAVRLPTVKSRIRDGLKKLRGCLESE</sequence>
<dbReference type="PROSITE" id="PS01063">
    <property type="entry name" value="SIGMA70_ECF"/>
    <property type="match status" value="1"/>
</dbReference>
<dbReference type="Gene3D" id="1.10.10.10">
    <property type="entry name" value="Winged helix-like DNA-binding domain superfamily/Winged helix DNA-binding domain"/>
    <property type="match status" value="1"/>
</dbReference>
<dbReference type="Pfam" id="PF08281">
    <property type="entry name" value="Sigma70_r4_2"/>
    <property type="match status" value="1"/>
</dbReference>
<evidence type="ECO:0000256" key="6">
    <source>
        <dbReference type="RuleBase" id="RU000716"/>
    </source>
</evidence>
<comment type="caution">
    <text evidence="9">The sequence shown here is derived from an EMBL/GenBank/DDBJ whole genome shotgun (WGS) entry which is preliminary data.</text>
</comment>
<name>A0ABS9IW21_9ACTN</name>
<comment type="similarity">
    <text evidence="1 6">Belongs to the sigma-70 factor family. ECF subfamily.</text>
</comment>
<dbReference type="InterPro" id="IPR013325">
    <property type="entry name" value="RNA_pol_sigma_r2"/>
</dbReference>
<evidence type="ECO:0000256" key="1">
    <source>
        <dbReference type="ARBA" id="ARBA00010641"/>
    </source>
</evidence>
<dbReference type="InterPro" id="IPR013249">
    <property type="entry name" value="RNA_pol_sigma70_r4_t2"/>
</dbReference>
<keyword evidence="5 6" id="KW-0804">Transcription</keyword>
<gene>
    <name evidence="9" type="primary">sigK</name>
    <name evidence="9" type="ORF">L5G33_15015</name>
</gene>
<proteinExistence type="inferred from homology"/>
<keyword evidence="10" id="KW-1185">Reference proteome</keyword>
<evidence type="ECO:0000256" key="5">
    <source>
        <dbReference type="ARBA" id="ARBA00023163"/>
    </source>
</evidence>
<dbReference type="Gene3D" id="1.10.1740.10">
    <property type="match status" value="1"/>
</dbReference>
<dbReference type="CDD" id="cd06171">
    <property type="entry name" value="Sigma70_r4"/>
    <property type="match status" value="1"/>
</dbReference>
<dbReference type="SUPFAM" id="SSF88946">
    <property type="entry name" value="Sigma2 domain of RNA polymerase sigma factors"/>
    <property type="match status" value="1"/>
</dbReference>
<dbReference type="InterPro" id="IPR013324">
    <property type="entry name" value="RNA_pol_sigma_r3/r4-like"/>
</dbReference>
<protein>
    <recommendedName>
        <fullName evidence="6">RNA polymerase sigma factor</fullName>
    </recommendedName>
</protein>